<feature type="domain" description="Solute-binding protein family 5" evidence="5">
    <location>
        <begin position="111"/>
        <end position="518"/>
    </location>
</feature>
<dbReference type="Proteomes" id="UP000253570">
    <property type="component" value="Unassembled WGS sequence"/>
</dbReference>
<sequence>MIKKIIYLFIFTCLFIINAPSITEVNSQNDESSYVWSHGLTLGDNLKYKTKFSNFDYVNPNAPKGGRISQPAIGSFDTLNPFNLKGVAANGSYYIYDTLLKRSDDEPFSYYGLIAEGVFHPDDYSYVIYKIRDSAKWHDGVDITAEDIIWSMDTLKEHNPNYKYYYNNIIKYEALGDKIVKFYFDQSGNRELPLITGQFPILPKHYWEESGREFNKTSLEFPLGSGPYKFKEIILNKKVVYERVSDYWGEDLPVNIGQNNFDEIVFEYFRDRQVQLEAFKANEIDIIFENSSKRWATGYNFPAKDEGDVILDVFKSKNVQGMQAFVFNLRKEKFNNIAVRKALNLAFDFEWLNSKLFYNQYQRIDSYFDNSELESKSLPVGREYDVLLEVSNLVPDEVFNMEYRNVVGGSIQQTRKNLREAQLLLKEAGYIIEDGRLIDSTSNEPLVIDFLISQMDMERIISQFQINLKSIGIDSNIRLVDNTQYQKRLDQFDFDIIVANFPQSLSPGNEQRDYWGSEAADVEGSRNLIGIKNEAIDFLIDKVIYSDSREELIINTMALDRVLMWNYYLIPHYYADGIRLARWNKFNFSENIPDYNISIFTWWSK</sequence>
<dbReference type="GO" id="GO:1904680">
    <property type="term" value="F:peptide transmembrane transporter activity"/>
    <property type="evidence" value="ECO:0007669"/>
    <property type="project" value="TreeGrafter"/>
</dbReference>
<name>A0A368DTT5_9PROT</name>
<dbReference type="GO" id="GO:0043190">
    <property type="term" value="C:ATP-binding cassette (ABC) transporter complex"/>
    <property type="evidence" value="ECO:0007669"/>
    <property type="project" value="InterPro"/>
</dbReference>
<evidence type="ECO:0000313" key="6">
    <source>
        <dbReference type="EMBL" id="RCL74693.1"/>
    </source>
</evidence>
<organism evidence="6 7">
    <name type="scientific">PS1 clade bacterium</name>
    <dbReference type="NCBI Taxonomy" id="2175152"/>
    <lineage>
        <taxon>Bacteria</taxon>
        <taxon>Pseudomonadati</taxon>
        <taxon>Pseudomonadota</taxon>
        <taxon>Alphaproteobacteria</taxon>
        <taxon>PS1 clade</taxon>
    </lineage>
</organism>
<dbReference type="InterPro" id="IPR000914">
    <property type="entry name" value="SBP_5_dom"/>
</dbReference>
<evidence type="ECO:0000256" key="4">
    <source>
        <dbReference type="SAM" id="SignalP"/>
    </source>
</evidence>
<dbReference type="GO" id="GO:0030288">
    <property type="term" value="C:outer membrane-bounded periplasmic space"/>
    <property type="evidence" value="ECO:0007669"/>
    <property type="project" value="TreeGrafter"/>
</dbReference>
<dbReference type="Gene3D" id="3.10.105.10">
    <property type="entry name" value="Dipeptide-binding Protein, Domain 3"/>
    <property type="match status" value="1"/>
</dbReference>
<feature type="chain" id="PRO_5017083902" evidence="4">
    <location>
        <begin position="20"/>
        <end position="605"/>
    </location>
</feature>
<dbReference type="Pfam" id="PF00496">
    <property type="entry name" value="SBP_bac_5"/>
    <property type="match status" value="1"/>
</dbReference>
<protein>
    <submittedName>
        <fullName evidence="6">ABC transporter substrate-binding protein</fullName>
    </submittedName>
</protein>
<proteinExistence type="inferred from homology"/>
<dbReference type="AlphaFoldDB" id="A0A368DTT5"/>
<keyword evidence="3 4" id="KW-0732">Signal</keyword>
<dbReference type="InterPro" id="IPR039424">
    <property type="entry name" value="SBP_5"/>
</dbReference>
<dbReference type="PANTHER" id="PTHR30290">
    <property type="entry name" value="PERIPLASMIC BINDING COMPONENT OF ABC TRANSPORTER"/>
    <property type="match status" value="1"/>
</dbReference>
<comment type="subcellular location">
    <subcellularLocation>
        <location evidence="1">Periplasm</location>
    </subcellularLocation>
</comment>
<evidence type="ECO:0000259" key="5">
    <source>
        <dbReference type="Pfam" id="PF00496"/>
    </source>
</evidence>
<comment type="similarity">
    <text evidence="2">Belongs to the bacterial solute-binding protein 5 family.</text>
</comment>
<dbReference type="PANTHER" id="PTHR30290:SF64">
    <property type="entry name" value="ABC TRANSPORTER PERIPLASMIC BINDING PROTEIN"/>
    <property type="match status" value="1"/>
</dbReference>
<dbReference type="EMBL" id="QOQD01000001">
    <property type="protein sequence ID" value="RCL74693.1"/>
    <property type="molecule type" value="Genomic_DNA"/>
</dbReference>
<dbReference type="CDD" id="cd08497">
    <property type="entry name" value="MbnE-like"/>
    <property type="match status" value="1"/>
</dbReference>
<evidence type="ECO:0000313" key="7">
    <source>
        <dbReference type="Proteomes" id="UP000253570"/>
    </source>
</evidence>
<evidence type="ECO:0000256" key="1">
    <source>
        <dbReference type="ARBA" id="ARBA00004418"/>
    </source>
</evidence>
<dbReference type="GO" id="GO:0042884">
    <property type="term" value="P:microcin transport"/>
    <property type="evidence" value="ECO:0007669"/>
    <property type="project" value="TreeGrafter"/>
</dbReference>
<gene>
    <name evidence="6" type="ORF">DBW71_00680</name>
</gene>
<accession>A0A368DTT5</accession>
<dbReference type="PIRSF" id="PIRSF002741">
    <property type="entry name" value="MppA"/>
    <property type="match status" value="1"/>
</dbReference>
<dbReference type="Gene3D" id="3.40.190.10">
    <property type="entry name" value="Periplasmic binding protein-like II"/>
    <property type="match status" value="1"/>
</dbReference>
<feature type="signal peptide" evidence="4">
    <location>
        <begin position="1"/>
        <end position="19"/>
    </location>
</feature>
<comment type="caution">
    <text evidence="6">The sequence shown here is derived from an EMBL/GenBank/DDBJ whole genome shotgun (WGS) entry which is preliminary data.</text>
</comment>
<evidence type="ECO:0000256" key="3">
    <source>
        <dbReference type="ARBA" id="ARBA00022729"/>
    </source>
</evidence>
<evidence type="ECO:0000256" key="2">
    <source>
        <dbReference type="ARBA" id="ARBA00005695"/>
    </source>
</evidence>
<dbReference type="GO" id="GO:0015833">
    <property type="term" value="P:peptide transport"/>
    <property type="evidence" value="ECO:0007669"/>
    <property type="project" value="TreeGrafter"/>
</dbReference>
<dbReference type="InterPro" id="IPR030678">
    <property type="entry name" value="Peptide/Ni-bd"/>
</dbReference>
<reference evidence="6 7" key="1">
    <citation type="journal article" date="2018" name="Microbiome">
        <title>Fine metagenomic profile of the Mediterranean stratified and mixed water columns revealed by assembly and recruitment.</title>
        <authorList>
            <person name="Haro-Moreno J.M."/>
            <person name="Lopez-Perez M."/>
            <person name="De La Torre J.R."/>
            <person name="Picazo A."/>
            <person name="Camacho A."/>
            <person name="Rodriguez-Valera F."/>
        </authorList>
    </citation>
    <scope>NUCLEOTIDE SEQUENCE [LARGE SCALE GENOMIC DNA]</scope>
    <source>
        <strain evidence="6">MED-G57</strain>
    </source>
</reference>
<dbReference type="SUPFAM" id="SSF53850">
    <property type="entry name" value="Periplasmic binding protein-like II"/>
    <property type="match status" value="1"/>
</dbReference>